<dbReference type="InterPro" id="IPR001194">
    <property type="entry name" value="cDENN_dom"/>
</dbReference>
<feature type="domain" description="UDENN" evidence="1">
    <location>
        <begin position="1"/>
        <end position="321"/>
    </location>
</feature>
<organism evidence="2 3">
    <name type="scientific">Phytophthora boehmeriae</name>
    <dbReference type="NCBI Taxonomy" id="109152"/>
    <lineage>
        <taxon>Eukaryota</taxon>
        <taxon>Sar</taxon>
        <taxon>Stramenopiles</taxon>
        <taxon>Oomycota</taxon>
        <taxon>Peronosporomycetes</taxon>
        <taxon>Peronosporales</taxon>
        <taxon>Peronosporaceae</taxon>
        <taxon>Phytophthora</taxon>
    </lineage>
</organism>
<dbReference type="OrthoDB" id="10266080at2759"/>
<dbReference type="Proteomes" id="UP000693981">
    <property type="component" value="Unassembled WGS sequence"/>
</dbReference>
<comment type="caution">
    <text evidence="2">The sequence shown here is derived from an EMBL/GenBank/DDBJ whole genome shotgun (WGS) entry which is preliminary data.</text>
</comment>
<dbReference type="GO" id="GO:0031410">
    <property type="term" value="C:cytoplasmic vesicle"/>
    <property type="evidence" value="ECO:0007669"/>
    <property type="project" value="TreeGrafter"/>
</dbReference>
<proteinExistence type="predicted"/>
<evidence type="ECO:0000259" key="1">
    <source>
        <dbReference type="PROSITE" id="PS50211"/>
    </source>
</evidence>
<evidence type="ECO:0000313" key="3">
    <source>
        <dbReference type="Proteomes" id="UP000693981"/>
    </source>
</evidence>
<reference evidence="2" key="1">
    <citation type="submission" date="2021-02" db="EMBL/GenBank/DDBJ databases">
        <authorList>
            <person name="Palmer J.M."/>
        </authorList>
    </citation>
    <scope>NUCLEOTIDE SEQUENCE</scope>
    <source>
        <strain evidence="2">SCRP23</strain>
    </source>
</reference>
<dbReference type="AlphaFoldDB" id="A0A8T1WVX2"/>
<dbReference type="InterPro" id="IPR037516">
    <property type="entry name" value="Tripartite_DENN"/>
</dbReference>
<protein>
    <recommendedName>
        <fullName evidence="1">UDENN domain-containing protein</fullName>
    </recommendedName>
</protein>
<dbReference type="GO" id="GO:0032483">
    <property type="term" value="P:regulation of Rab protein signal transduction"/>
    <property type="evidence" value="ECO:0007669"/>
    <property type="project" value="TreeGrafter"/>
</dbReference>
<keyword evidence="3" id="KW-1185">Reference proteome</keyword>
<sequence>MWLPVGQGNGLGTENSSGGLCVTSKFPLADSMRHFLRSLRQLIDTYQKSTQEEDAVTPFPVTGVVEDAVHGMSDYLFSRLHEPDDNDSLPAIDFQLGDLFDSLSLTHILRLFAFVLLEKKIVLVASSYTVLFNVSEALRVLLHPLVWSHLYVPILPIALKDCLHCPTPFIFGLHDSYVRRSQMPRPSADLVVVNLDRDSLTGGGEVILPPVRQSMLREELFRLCKPHLFSRDSIDSFETNSSPSGSFPTRAVRCLFRKHVREILTSLEPCVNRFEFNDQSVCVVDSINASQWPADAQRFCSTLLLTQAVSTYLATTTSTWM</sequence>
<dbReference type="PANTHER" id="PTHR12296:SF21">
    <property type="entry name" value="DENN DOMAIN-CONTAINING PROTEIN 3"/>
    <property type="match status" value="1"/>
</dbReference>
<dbReference type="Pfam" id="PF02141">
    <property type="entry name" value="DENN"/>
    <property type="match status" value="1"/>
</dbReference>
<name>A0A8T1WVX2_9STRA</name>
<dbReference type="EMBL" id="JAGDFL010000107">
    <property type="protein sequence ID" value="KAG7397596.1"/>
    <property type="molecule type" value="Genomic_DNA"/>
</dbReference>
<dbReference type="InterPro" id="IPR051696">
    <property type="entry name" value="DENN_Domain_GEFs"/>
</dbReference>
<dbReference type="PROSITE" id="PS50211">
    <property type="entry name" value="DENN"/>
    <property type="match status" value="1"/>
</dbReference>
<dbReference type="SMART" id="SM00799">
    <property type="entry name" value="DENN"/>
    <property type="match status" value="1"/>
</dbReference>
<evidence type="ECO:0000313" key="2">
    <source>
        <dbReference type="EMBL" id="KAG7397596.1"/>
    </source>
</evidence>
<gene>
    <name evidence="2" type="ORF">PHYBOEH_000472</name>
</gene>
<accession>A0A8T1WVX2</accession>
<dbReference type="PANTHER" id="PTHR12296">
    <property type="entry name" value="DENN DOMAIN-CONTAINING PROTEIN 4"/>
    <property type="match status" value="1"/>
</dbReference>